<dbReference type="InterPro" id="IPR035906">
    <property type="entry name" value="MetI-like_sf"/>
</dbReference>
<keyword evidence="11" id="KW-1003">Cell membrane</keyword>
<organism evidence="14 15">
    <name type="scientific">Nonomuraea turkmeniaca</name>
    <dbReference type="NCBI Taxonomy" id="103838"/>
    <lineage>
        <taxon>Bacteria</taxon>
        <taxon>Bacillati</taxon>
        <taxon>Actinomycetota</taxon>
        <taxon>Actinomycetes</taxon>
        <taxon>Streptosporangiales</taxon>
        <taxon>Streptosporangiaceae</taxon>
        <taxon>Nonomuraea</taxon>
    </lineage>
</organism>
<dbReference type="RefSeq" id="WP_138668206.1">
    <property type="nucleotide sequence ID" value="NZ_VCKY01000076.1"/>
</dbReference>
<feature type="domain" description="ABC transmembrane type-1" evidence="13">
    <location>
        <begin position="75"/>
        <end position="278"/>
    </location>
</feature>
<dbReference type="InterPro" id="IPR000515">
    <property type="entry name" value="MetI-like"/>
</dbReference>
<dbReference type="AlphaFoldDB" id="A0A5S4FF63"/>
<dbReference type="InterPro" id="IPR011867">
    <property type="entry name" value="ModB_ABC"/>
</dbReference>
<feature type="compositionally biased region" description="Low complexity" evidence="12">
    <location>
        <begin position="13"/>
        <end position="25"/>
    </location>
</feature>
<evidence type="ECO:0000259" key="13">
    <source>
        <dbReference type="PROSITE" id="PS50928"/>
    </source>
</evidence>
<evidence type="ECO:0000256" key="2">
    <source>
        <dbReference type="ARBA" id="ARBA00011779"/>
    </source>
</evidence>
<dbReference type="GO" id="GO:0005886">
    <property type="term" value="C:plasma membrane"/>
    <property type="evidence" value="ECO:0007669"/>
    <property type="project" value="UniProtKB-SubCell"/>
</dbReference>
<keyword evidence="15" id="KW-1185">Reference proteome</keyword>
<keyword evidence="5 10" id="KW-0812">Transmembrane</keyword>
<reference evidence="14 15" key="1">
    <citation type="submission" date="2019-05" db="EMBL/GenBank/DDBJ databases">
        <title>Draft genome sequence of Nonomuraea turkmeniaca DSM 43926.</title>
        <authorList>
            <person name="Saricaoglu S."/>
            <person name="Isik K."/>
        </authorList>
    </citation>
    <scope>NUCLEOTIDE SEQUENCE [LARGE SCALE GENOMIC DNA]</scope>
    <source>
        <strain evidence="14 15">DSM 43926</strain>
    </source>
</reference>
<dbReference type="NCBIfam" id="TIGR02141">
    <property type="entry name" value="modB_ABC"/>
    <property type="match status" value="1"/>
</dbReference>
<evidence type="ECO:0000256" key="11">
    <source>
        <dbReference type="RuleBase" id="RU365097"/>
    </source>
</evidence>
<feature type="transmembrane region" description="Helical" evidence="10">
    <location>
        <begin position="154"/>
        <end position="175"/>
    </location>
</feature>
<protein>
    <recommendedName>
        <fullName evidence="11">Molybdenum transport system permease</fullName>
    </recommendedName>
</protein>
<accession>A0A5S4FF63</accession>
<comment type="caution">
    <text evidence="14">The sequence shown here is derived from an EMBL/GenBank/DDBJ whole genome shotgun (WGS) entry which is preliminary data.</text>
</comment>
<dbReference type="CDD" id="cd06261">
    <property type="entry name" value="TM_PBP2"/>
    <property type="match status" value="1"/>
</dbReference>
<feature type="transmembrane region" description="Helical" evidence="10">
    <location>
        <begin position="35"/>
        <end position="57"/>
    </location>
</feature>
<comment type="function">
    <text evidence="9">Part of the ABC transporter complex CysAWTP (TC 3.A.1.6.1) involved in sulfate/thiosulfate import. Probably responsible for the translocation of the substrate across the membrane.</text>
</comment>
<keyword evidence="8 10" id="KW-0472">Membrane</keyword>
<keyword evidence="6 10" id="KW-1133">Transmembrane helix</keyword>
<dbReference type="GO" id="GO:0015419">
    <property type="term" value="F:ABC-type sulfate transporter activity"/>
    <property type="evidence" value="ECO:0007669"/>
    <property type="project" value="InterPro"/>
</dbReference>
<keyword evidence="7" id="KW-0764">Sulfate transport</keyword>
<feature type="transmembrane region" description="Helical" evidence="10">
    <location>
        <begin position="259"/>
        <end position="278"/>
    </location>
</feature>
<dbReference type="PROSITE" id="PS50928">
    <property type="entry name" value="ABC_TM1"/>
    <property type="match status" value="1"/>
</dbReference>
<keyword evidence="4 11" id="KW-0500">Molybdenum</keyword>
<dbReference type="NCBIfam" id="TIGR01581">
    <property type="entry name" value="Mo_ABC_porter"/>
    <property type="match status" value="1"/>
</dbReference>
<dbReference type="Gene3D" id="1.10.3720.10">
    <property type="entry name" value="MetI-like"/>
    <property type="match status" value="1"/>
</dbReference>
<dbReference type="InterPro" id="IPR006469">
    <property type="entry name" value="NifC_ABC_porter"/>
</dbReference>
<comment type="similarity">
    <text evidence="11">Belongs to the binding-protein-dependent transport system permease family. CysTW subfamily.</text>
</comment>
<comment type="subunit">
    <text evidence="2">The complex is composed of two ATP-binding proteins (CysA), two transmembrane proteins (CysT and CysW) and a solute-binding protein (CysP).</text>
</comment>
<dbReference type="SUPFAM" id="SSF161098">
    <property type="entry name" value="MetI-like"/>
    <property type="match status" value="1"/>
</dbReference>
<dbReference type="InterPro" id="IPR005667">
    <property type="entry name" value="Sulph_transpt2"/>
</dbReference>
<evidence type="ECO:0000313" key="15">
    <source>
        <dbReference type="Proteomes" id="UP000309128"/>
    </source>
</evidence>
<feature type="transmembrane region" description="Helical" evidence="10">
    <location>
        <begin position="77"/>
        <end position="101"/>
    </location>
</feature>
<evidence type="ECO:0000256" key="6">
    <source>
        <dbReference type="ARBA" id="ARBA00022989"/>
    </source>
</evidence>
<evidence type="ECO:0000256" key="1">
    <source>
        <dbReference type="ARBA" id="ARBA00004141"/>
    </source>
</evidence>
<keyword evidence="3 10" id="KW-0813">Transport</keyword>
<dbReference type="GO" id="GO:0015098">
    <property type="term" value="F:molybdate ion transmembrane transporter activity"/>
    <property type="evidence" value="ECO:0007669"/>
    <property type="project" value="UniProtKB-UniRule"/>
</dbReference>
<dbReference type="Pfam" id="PF00528">
    <property type="entry name" value="BPD_transp_1"/>
    <property type="match status" value="1"/>
</dbReference>
<dbReference type="OrthoDB" id="9774448at2"/>
<evidence type="ECO:0000256" key="9">
    <source>
        <dbReference type="ARBA" id="ARBA00025323"/>
    </source>
</evidence>
<feature type="region of interest" description="Disordered" evidence="12">
    <location>
        <begin position="1"/>
        <end position="25"/>
    </location>
</feature>
<dbReference type="Proteomes" id="UP000309128">
    <property type="component" value="Unassembled WGS sequence"/>
</dbReference>
<evidence type="ECO:0000256" key="8">
    <source>
        <dbReference type="ARBA" id="ARBA00023136"/>
    </source>
</evidence>
<proteinExistence type="inferred from homology"/>
<evidence type="ECO:0000256" key="10">
    <source>
        <dbReference type="RuleBase" id="RU363032"/>
    </source>
</evidence>
<evidence type="ECO:0000256" key="4">
    <source>
        <dbReference type="ARBA" id="ARBA00022505"/>
    </source>
</evidence>
<name>A0A5S4FF63_9ACTN</name>
<comment type="subcellular location">
    <subcellularLocation>
        <location evidence="10">Cell membrane</location>
        <topology evidence="10">Multi-pass membrane protein</topology>
    </subcellularLocation>
    <subcellularLocation>
        <location evidence="1">Membrane</location>
        <topology evidence="1">Multi-pass membrane protein</topology>
    </subcellularLocation>
</comment>
<feature type="transmembrane region" description="Helical" evidence="10">
    <location>
        <begin position="204"/>
        <end position="224"/>
    </location>
</feature>
<sequence length="286" mass="30271">MATSERSERPVNPSGGAAGRAAPPRKGSGRLPWMLVLPAVLGLAFLVLPLAGLLIRAPWPTLLQRLAEPQVLEALRLSLFCATVATALCLVFGVPLAWLLARVSFPGRRLMRALVTVPLVLPPVVGGVALLLVLGRRGLVGQWLESTFGVTLPFTTAGVIVAEAFVAMPFLVISVEGALRGADQRYEEAAATLGASRWTVFRRVTLPLIMPGVVAGAVLCWARALGEFGATITFAGNFPGTTRTMPLAVYLALETEPEAAIVLSLVLLAVSVIILASLRDRWVTTP</sequence>
<evidence type="ECO:0000313" key="14">
    <source>
        <dbReference type="EMBL" id="TMR17717.1"/>
    </source>
</evidence>
<dbReference type="PANTHER" id="PTHR30406:SF8">
    <property type="entry name" value="SULFATE TRANSPORT SYSTEM PERMEASE PROTEIN CYST"/>
    <property type="match status" value="1"/>
</dbReference>
<dbReference type="EMBL" id="VCKY01000076">
    <property type="protein sequence ID" value="TMR17717.1"/>
    <property type="molecule type" value="Genomic_DNA"/>
</dbReference>
<gene>
    <name evidence="14" type="primary">modB</name>
    <name evidence="14" type="ORF">ETD86_22910</name>
</gene>
<evidence type="ECO:0000256" key="12">
    <source>
        <dbReference type="SAM" id="MobiDB-lite"/>
    </source>
</evidence>
<evidence type="ECO:0000256" key="5">
    <source>
        <dbReference type="ARBA" id="ARBA00022692"/>
    </source>
</evidence>
<comment type="function">
    <text evidence="11">Part of the binding-protein-dependent transport system for molybdenum; probably responsible for the translocation of the substrate across the membrane.</text>
</comment>
<dbReference type="PANTHER" id="PTHR30406">
    <property type="entry name" value="SULFATE TRANSPORT SYSTEM PERMEASE PROTEIN"/>
    <property type="match status" value="1"/>
</dbReference>
<evidence type="ECO:0000256" key="3">
    <source>
        <dbReference type="ARBA" id="ARBA00022448"/>
    </source>
</evidence>
<feature type="transmembrane region" description="Helical" evidence="10">
    <location>
        <begin position="113"/>
        <end position="134"/>
    </location>
</feature>
<evidence type="ECO:0000256" key="7">
    <source>
        <dbReference type="ARBA" id="ARBA00023032"/>
    </source>
</evidence>